<dbReference type="AlphaFoldDB" id="A0A024SC07"/>
<evidence type="ECO:0000313" key="3">
    <source>
        <dbReference type="Proteomes" id="UP000024376"/>
    </source>
</evidence>
<proteinExistence type="predicted"/>
<organism evidence="2 3">
    <name type="scientific">Hypocrea jecorina (strain ATCC 56765 / BCRC 32924 / NRRL 11460 / Rut C-30)</name>
    <name type="common">Trichoderma reesei</name>
    <dbReference type="NCBI Taxonomy" id="1344414"/>
    <lineage>
        <taxon>Eukaryota</taxon>
        <taxon>Fungi</taxon>
        <taxon>Dikarya</taxon>
        <taxon>Ascomycota</taxon>
        <taxon>Pezizomycotina</taxon>
        <taxon>Sordariomycetes</taxon>
        <taxon>Hypocreomycetidae</taxon>
        <taxon>Hypocreales</taxon>
        <taxon>Hypocreaceae</taxon>
        <taxon>Trichoderma</taxon>
    </lineage>
</organism>
<dbReference type="Gene3D" id="3.30.559.10">
    <property type="entry name" value="Chloramphenicol acetyltransferase-like domain"/>
    <property type="match status" value="2"/>
</dbReference>
<dbReference type="OrthoDB" id="1862401at2759"/>
<dbReference type="PANTHER" id="PTHR31642:SF310">
    <property type="entry name" value="FATTY ALCOHOL:CAFFEOYL-COA ACYLTRANSFERASE"/>
    <property type="match status" value="1"/>
</dbReference>
<dbReference type="GO" id="GO:0016747">
    <property type="term" value="F:acyltransferase activity, transferring groups other than amino-acyl groups"/>
    <property type="evidence" value="ECO:0007669"/>
    <property type="project" value="TreeGrafter"/>
</dbReference>
<evidence type="ECO:0000313" key="2">
    <source>
        <dbReference type="EMBL" id="ETS02859.1"/>
    </source>
</evidence>
<name>A0A024SC07_HYPJR</name>
<dbReference type="Proteomes" id="UP000024376">
    <property type="component" value="Unassembled WGS sequence"/>
</dbReference>
<sequence>MGSIAAFSEKTLVRPSIPLVPGRTSVTPLDQYMVRVILPMMVFFKVDEPSLRPIILDNLKKGLSRAIDELNILAADIIPLDPKDDTIQLEYHKDSGVWFHVKELPDVDYEDLARRNFPFSALPASQFAPSPLGHSARSPVMTLQATLINGGVVLTFGGHHVVMDAQGMGTFVAVWAKHVAAVSEGLVVPDEQRMGNESLDAFQLFGPRMERPLSEFPTYQVGPDRSYEDMQAKVLQKAVAGDHEGIAKLIRVSHWAMSQAKLDALRDATVPRTKEEASVTANATLSALIWKQVSRARRLTEKQVSQSSLITSVNVRRRVEPPLAPEYPGNAIALAKANATAEELEAPGVESLYALAKKVTASIDWWTADELWSLTGALQTCGDVANKLLPPLNYDVLVTAPARLGDMLKAARWGSELGDIKALRWAFPAFMDGFVIVLPSIHDGIEIMLWTAPDTTERLREDPEWTQWVTQLE</sequence>
<gene>
    <name evidence="2" type="ORF">M419DRAFT_129025</name>
</gene>
<protein>
    <recommendedName>
        <fullName evidence="4">Trichothecene 3-O-acetyltransferase</fullName>
    </recommendedName>
</protein>
<dbReference type="HOGENOM" id="CLU_026450_1_1_1"/>
<evidence type="ECO:0008006" key="4">
    <source>
        <dbReference type="Google" id="ProtNLM"/>
    </source>
</evidence>
<dbReference type="Pfam" id="PF02458">
    <property type="entry name" value="Transferase"/>
    <property type="match status" value="1"/>
</dbReference>
<dbReference type="InterPro" id="IPR050317">
    <property type="entry name" value="Plant_Fungal_Acyltransferase"/>
</dbReference>
<dbReference type="PANTHER" id="PTHR31642">
    <property type="entry name" value="TRICHOTHECENE 3-O-ACETYLTRANSFERASE"/>
    <property type="match status" value="1"/>
</dbReference>
<evidence type="ECO:0000256" key="1">
    <source>
        <dbReference type="ARBA" id="ARBA00022679"/>
    </source>
</evidence>
<dbReference type="InterPro" id="IPR023213">
    <property type="entry name" value="CAT-like_dom_sf"/>
</dbReference>
<dbReference type="EMBL" id="KI911144">
    <property type="protein sequence ID" value="ETS02859.1"/>
    <property type="molecule type" value="Genomic_DNA"/>
</dbReference>
<accession>A0A024SC07</accession>
<keyword evidence="1" id="KW-0808">Transferase</keyword>
<reference evidence="3" key="1">
    <citation type="journal article" date="2013" name="Ind. Biotechnol.">
        <title>Comparative genomics analysis of Trichoderma reesei strains.</title>
        <authorList>
            <person name="Koike H."/>
            <person name="Aerts A."/>
            <person name="LaButti K."/>
            <person name="Grigoriev I.V."/>
            <person name="Baker S.E."/>
        </authorList>
    </citation>
    <scope>NUCLEOTIDE SEQUENCE [LARGE SCALE GENOMIC DNA]</scope>
    <source>
        <strain evidence="3">ATCC 56765 / BCRC 32924 / NRRL 11460 / Rut C-30</strain>
    </source>
</reference>
<dbReference type="KEGG" id="trr:M419DRAFT_129025"/>